<dbReference type="GO" id="GO:0003824">
    <property type="term" value="F:catalytic activity"/>
    <property type="evidence" value="ECO:0007669"/>
    <property type="project" value="InterPro"/>
</dbReference>
<accession>A0A316YH86</accession>
<dbReference type="STRING" id="215250.A0A316YH86"/>
<dbReference type="PANTHER" id="PTHR42796:SF4">
    <property type="entry name" value="FUMARYLACETOACETATE HYDROLASE DOMAIN-CONTAINING PROTEIN 2A"/>
    <property type="match status" value="1"/>
</dbReference>
<dbReference type="GeneID" id="37044348"/>
<evidence type="ECO:0000256" key="2">
    <source>
        <dbReference type="ARBA" id="ARBA00022723"/>
    </source>
</evidence>
<feature type="domain" description="Fumarylacetoacetase-like C-terminal" evidence="3">
    <location>
        <begin position="85"/>
        <end position="298"/>
    </location>
</feature>
<protein>
    <recommendedName>
        <fullName evidence="3">Fumarylacetoacetase-like C-terminal domain-containing protein</fullName>
    </recommendedName>
</protein>
<keyword evidence="2" id="KW-0479">Metal-binding</keyword>
<dbReference type="SUPFAM" id="SSF56529">
    <property type="entry name" value="FAH"/>
    <property type="match status" value="1"/>
</dbReference>
<dbReference type="EMBL" id="KZ819638">
    <property type="protein sequence ID" value="PWN88511.1"/>
    <property type="molecule type" value="Genomic_DNA"/>
</dbReference>
<organism evidence="4 5">
    <name type="scientific">Acaromyces ingoldii</name>
    <dbReference type="NCBI Taxonomy" id="215250"/>
    <lineage>
        <taxon>Eukaryota</taxon>
        <taxon>Fungi</taxon>
        <taxon>Dikarya</taxon>
        <taxon>Basidiomycota</taxon>
        <taxon>Ustilaginomycotina</taxon>
        <taxon>Exobasidiomycetes</taxon>
        <taxon>Exobasidiales</taxon>
        <taxon>Cryptobasidiaceae</taxon>
        <taxon>Acaromyces</taxon>
    </lineage>
</organism>
<dbReference type="InParanoid" id="A0A316YH86"/>
<dbReference type="InterPro" id="IPR051121">
    <property type="entry name" value="FAH"/>
</dbReference>
<dbReference type="GO" id="GO:0044281">
    <property type="term" value="P:small molecule metabolic process"/>
    <property type="evidence" value="ECO:0007669"/>
    <property type="project" value="UniProtKB-ARBA"/>
</dbReference>
<sequence>MSLAPPWTRLIRFIAVEDGLTYSGEPQLPPTADIGAAFVAGEPPIKARVLVRDDPLDTSLRLLAELRTVARLLPPLDPQQHVASIRALGANFVQPGQDAAVAKGEKRPPLPIVFYKPKATIVGPGADIVLPKEAAGQTDWEVELVVVIGKPGCKDVSREEALDYVLAYTLSNDVSARKRMFAVPQWGLGKSFDTYFPLGPCLVSAASGQVGNPDNVQLKTVVNGQTMQDGNTREMLFGVAETIEWLSQGTTLEPGTIISMGTPPGEGFKRDPPIFFKHGDICTVSGSHGLGSLTNPVVEATKLDGSSHTKQSKM</sequence>
<dbReference type="PANTHER" id="PTHR42796">
    <property type="entry name" value="FUMARYLACETOACETATE HYDROLASE DOMAIN-CONTAINING PROTEIN 2A-RELATED"/>
    <property type="match status" value="1"/>
</dbReference>
<proteinExistence type="inferred from homology"/>
<dbReference type="Pfam" id="PF01557">
    <property type="entry name" value="FAA_hydrolase"/>
    <property type="match status" value="1"/>
</dbReference>
<evidence type="ECO:0000259" key="3">
    <source>
        <dbReference type="Pfam" id="PF01557"/>
    </source>
</evidence>
<name>A0A316YH86_9BASI</name>
<evidence type="ECO:0000313" key="4">
    <source>
        <dbReference type="EMBL" id="PWN88511.1"/>
    </source>
</evidence>
<dbReference type="GO" id="GO:0046872">
    <property type="term" value="F:metal ion binding"/>
    <property type="evidence" value="ECO:0007669"/>
    <property type="project" value="UniProtKB-KW"/>
</dbReference>
<evidence type="ECO:0000256" key="1">
    <source>
        <dbReference type="ARBA" id="ARBA00010211"/>
    </source>
</evidence>
<reference evidence="4" key="1">
    <citation type="journal article" date="2018" name="Mol. Biol. Evol.">
        <title>Broad Genomic Sampling Reveals a Smut Pathogenic Ancestry of the Fungal Clade Ustilaginomycotina.</title>
        <authorList>
            <person name="Kijpornyongpan T."/>
            <person name="Mondo S.J."/>
            <person name="Barry K."/>
            <person name="Sandor L."/>
            <person name="Lee J."/>
            <person name="Lipzen A."/>
            <person name="Pangilinan J."/>
            <person name="LaButti K."/>
            <person name="Hainaut M."/>
            <person name="Henrissat B."/>
            <person name="Grigoriev I.V."/>
            <person name="Spatafora J.W."/>
            <person name="Aime M.C."/>
        </authorList>
    </citation>
    <scope>NUCLEOTIDE SEQUENCE [LARGE SCALE GENOMIC DNA]</scope>
    <source>
        <strain evidence="4">MCA 4198</strain>
    </source>
</reference>
<keyword evidence="5" id="KW-1185">Reference proteome</keyword>
<dbReference type="InterPro" id="IPR011234">
    <property type="entry name" value="Fumarylacetoacetase-like_C"/>
</dbReference>
<dbReference type="Gene3D" id="3.90.850.10">
    <property type="entry name" value="Fumarylacetoacetase-like, C-terminal domain"/>
    <property type="match status" value="1"/>
</dbReference>
<dbReference type="RefSeq" id="XP_025375709.1">
    <property type="nucleotide sequence ID" value="XM_025522432.1"/>
</dbReference>
<dbReference type="AlphaFoldDB" id="A0A316YH86"/>
<dbReference type="Proteomes" id="UP000245768">
    <property type="component" value="Unassembled WGS sequence"/>
</dbReference>
<dbReference type="InterPro" id="IPR036663">
    <property type="entry name" value="Fumarylacetoacetase_C_sf"/>
</dbReference>
<comment type="similarity">
    <text evidence="1">Belongs to the FAH family.</text>
</comment>
<gene>
    <name evidence="4" type="ORF">FA10DRAFT_268695</name>
</gene>
<evidence type="ECO:0000313" key="5">
    <source>
        <dbReference type="Proteomes" id="UP000245768"/>
    </source>
</evidence>
<dbReference type="OrthoDB" id="411064at2759"/>